<organism evidence="12 13">
    <name type="scientific">Popillia japonica</name>
    <name type="common">Japanese beetle</name>
    <dbReference type="NCBI Taxonomy" id="7064"/>
    <lineage>
        <taxon>Eukaryota</taxon>
        <taxon>Metazoa</taxon>
        <taxon>Ecdysozoa</taxon>
        <taxon>Arthropoda</taxon>
        <taxon>Hexapoda</taxon>
        <taxon>Insecta</taxon>
        <taxon>Pterygota</taxon>
        <taxon>Neoptera</taxon>
        <taxon>Endopterygota</taxon>
        <taxon>Coleoptera</taxon>
        <taxon>Polyphaga</taxon>
        <taxon>Scarabaeiformia</taxon>
        <taxon>Scarabaeidae</taxon>
        <taxon>Rutelinae</taxon>
        <taxon>Popillia</taxon>
    </lineage>
</organism>
<evidence type="ECO:0000256" key="9">
    <source>
        <dbReference type="ARBA" id="ARBA00023049"/>
    </source>
</evidence>
<evidence type="ECO:0000256" key="4">
    <source>
        <dbReference type="ARBA" id="ARBA00022622"/>
    </source>
</evidence>
<evidence type="ECO:0000313" key="13">
    <source>
        <dbReference type="Proteomes" id="UP001458880"/>
    </source>
</evidence>
<keyword evidence="7" id="KW-0378">Hydrolase</keyword>
<keyword evidence="9" id="KW-0482">Metalloprotease</keyword>
<dbReference type="Gene3D" id="1.10.390.10">
    <property type="entry name" value="Neutral Protease Domain 2"/>
    <property type="match status" value="1"/>
</dbReference>
<dbReference type="InterPro" id="IPR001930">
    <property type="entry name" value="Peptidase_M1"/>
</dbReference>
<protein>
    <submittedName>
        <fullName evidence="12">Peptidase family M1 domain</fullName>
    </submittedName>
</protein>
<evidence type="ECO:0000256" key="10">
    <source>
        <dbReference type="ARBA" id="ARBA00023288"/>
    </source>
</evidence>
<reference evidence="12 13" key="1">
    <citation type="journal article" date="2024" name="BMC Genomics">
        <title>De novo assembly and annotation of Popillia japonica's genome with initial clues to its potential as an invasive pest.</title>
        <authorList>
            <person name="Cucini C."/>
            <person name="Boschi S."/>
            <person name="Funari R."/>
            <person name="Cardaioli E."/>
            <person name="Iannotti N."/>
            <person name="Marturano G."/>
            <person name="Paoli F."/>
            <person name="Bruttini M."/>
            <person name="Carapelli A."/>
            <person name="Frati F."/>
            <person name="Nardi F."/>
        </authorList>
    </citation>
    <scope>NUCLEOTIDE SEQUENCE [LARGE SCALE GENOMIC DNA]</scope>
    <source>
        <strain evidence="12">DMR45628</strain>
    </source>
</reference>
<sequence length="151" mass="17355">MSVIAHELAHQWFGNLVTMKWWSDLWLNEGFATFMAAIAVDHVFPEWNSLEEDTVTNILGMFNFDAMRNSHPVSVPIGHPKEIEEIFDAISYKKGASILHMMSQFLGSQTLRKAVSSYLKKHKYNNADKDDLFESITEQAHQQLLEEAQIQ</sequence>
<name>A0AAW1L9C9_POPJA</name>
<comment type="cofactor">
    <cofactor evidence="1">
        <name>Zn(2+)</name>
        <dbReference type="ChEBI" id="CHEBI:29105"/>
    </cofactor>
</comment>
<dbReference type="AlphaFoldDB" id="A0AAW1L9C9"/>
<comment type="subcellular location">
    <subcellularLocation>
        <location evidence="2">Cell membrane</location>
        <topology evidence="2">Lipid-anchor</topology>
        <topology evidence="2">GPI-anchor</topology>
    </subcellularLocation>
</comment>
<evidence type="ECO:0000256" key="3">
    <source>
        <dbReference type="ARBA" id="ARBA00010136"/>
    </source>
</evidence>
<dbReference type="GO" id="GO:0098552">
    <property type="term" value="C:side of membrane"/>
    <property type="evidence" value="ECO:0007669"/>
    <property type="project" value="UniProtKB-KW"/>
</dbReference>
<dbReference type="PANTHER" id="PTHR11533">
    <property type="entry name" value="PROTEASE M1 ZINC METALLOPROTEASE"/>
    <property type="match status" value="1"/>
</dbReference>
<dbReference type="Proteomes" id="UP001458880">
    <property type="component" value="Unassembled WGS sequence"/>
</dbReference>
<dbReference type="GO" id="GO:0070006">
    <property type="term" value="F:metalloaminopeptidase activity"/>
    <property type="evidence" value="ECO:0007669"/>
    <property type="project" value="TreeGrafter"/>
</dbReference>
<dbReference type="GO" id="GO:0005615">
    <property type="term" value="C:extracellular space"/>
    <property type="evidence" value="ECO:0007669"/>
    <property type="project" value="TreeGrafter"/>
</dbReference>
<evidence type="ECO:0000259" key="11">
    <source>
        <dbReference type="Pfam" id="PF01433"/>
    </source>
</evidence>
<feature type="domain" description="Peptidase M1 membrane alanine aminopeptidase" evidence="11">
    <location>
        <begin position="2"/>
        <end position="144"/>
    </location>
</feature>
<dbReference type="InterPro" id="IPR050344">
    <property type="entry name" value="Peptidase_M1_aminopeptidases"/>
</dbReference>
<dbReference type="GO" id="GO:0043171">
    <property type="term" value="P:peptide catabolic process"/>
    <property type="evidence" value="ECO:0007669"/>
    <property type="project" value="TreeGrafter"/>
</dbReference>
<dbReference type="InterPro" id="IPR014782">
    <property type="entry name" value="Peptidase_M1_dom"/>
</dbReference>
<evidence type="ECO:0000313" key="12">
    <source>
        <dbReference type="EMBL" id="KAK9730527.1"/>
    </source>
</evidence>
<dbReference type="GO" id="GO:0008270">
    <property type="term" value="F:zinc ion binding"/>
    <property type="evidence" value="ECO:0007669"/>
    <property type="project" value="InterPro"/>
</dbReference>
<keyword evidence="5" id="KW-0645">Protease</keyword>
<gene>
    <name evidence="12" type="ORF">QE152_g14441</name>
</gene>
<comment type="caution">
    <text evidence="12">The sequence shown here is derived from an EMBL/GenBank/DDBJ whole genome shotgun (WGS) entry which is preliminary data.</text>
</comment>
<dbReference type="InterPro" id="IPR027268">
    <property type="entry name" value="Peptidase_M4/M1_CTD_sf"/>
</dbReference>
<keyword evidence="4" id="KW-0325">Glycoprotein</keyword>
<evidence type="ECO:0000256" key="5">
    <source>
        <dbReference type="ARBA" id="ARBA00022670"/>
    </source>
</evidence>
<evidence type="ECO:0000256" key="6">
    <source>
        <dbReference type="ARBA" id="ARBA00022723"/>
    </source>
</evidence>
<dbReference type="EMBL" id="JASPKY010000145">
    <property type="protein sequence ID" value="KAK9730527.1"/>
    <property type="molecule type" value="Genomic_DNA"/>
</dbReference>
<keyword evidence="8" id="KW-0862">Zinc</keyword>
<keyword evidence="13" id="KW-1185">Reference proteome</keyword>
<evidence type="ECO:0000256" key="7">
    <source>
        <dbReference type="ARBA" id="ARBA00022801"/>
    </source>
</evidence>
<keyword evidence="4" id="KW-0336">GPI-anchor</keyword>
<dbReference type="PRINTS" id="PR00756">
    <property type="entry name" value="ALADIPTASE"/>
</dbReference>
<evidence type="ECO:0000256" key="8">
    <source>
        <dbReference type="ARBA" id="ARBA00022833"/>
    </source>
</evidence>
<comment type="similarity">
    <text evidence="3">Belongs to the peptidase M1 family.</text>
</comment>
<dbReference type="GO" id="GO:0005737">
    <property type="term" value="C:cytoplasm"/>
    <property type="evidence" value="ECO:0007669"/>
    <property type="project" value="TreeGrafter"/>
</dbReference>
<evidence type="ECO:0000256" key="2">
    <source>
        <dbReference type="ARBA" id="ARBA00004609"/>
    </source>
</evidence>
<keyword evidence="10" id="KW-0449">Lipoprotein</keyword>
<proteinExistence type="inferred from homology"/>
<keyword evidence="4" id="KW-0472">Membrane</keyword>
<dbReference type="SUPFAM" id="SSF55486">
    <property type="entry name" value="Metalloproteases ('zincins'), catalytic domain"/>
    <property type="match status" value="1"/>
</dbReference>
<evidence type="ECO:0000256" key="1">
    <source>
        <dbReference type="ARBA" id="ARBA00001947"/>
    </source>
</evidence>
<accession>A0AAW1L9C9</accession>
<dbReference type="GO" id="GO:0005886">
    <property type="term" value="C:plasma membrane"/>
    <property type="evidence" value="ECO:0007669"/>
    <property type="project" value="UniProtKB-SubCell"/>
</dbReference>
<dbReference type="GO" id="GO:0042277">
    <property type="term" value="F:peptide binding"/>
    <property type="evidence" value="ECO:0007669"/>
    <property type="project" value="TreeGrafter"/>
</dbReference>
<dbReference type="Pfam" id="PF01433">
    <property type="entry name" value="Peptidase_M1"/>
    <property type="match status" value="1"/>
</dbReference>
<dbReference type="PANTHER" id="PTHR11533:SF253">
    <property type="entry name" value="AMINOPEPTIDASE-RELATED"/>
    <property type="match status" value="1"/>
</dbReference>
<keyword evidence="6" id="KW-0479">Metal-binding</keyword>
<dbReference type="GO" id="GO:0006508">
    <property type="term" value="P:proteolysis"/>
    <property type="evidence" value="ECO:0007669"/>
    <property type="project" value="UniProtKB-KW"/>
</dbReference>